<dbReference type="Proteomes" id="UP001281147">
    <property type="component" value="Unassembled WGS sequence"/>
</dbReference>
<proteinExistence type="predicted"/>
<keyword evidence="2" id="KW-1185">Reference proteome</keyword>
<sequence length="215" mass="23101">MAERRVSAPIEDPIFAIIRPALKVGAVCGTTGFVLGGAAGIVKGTTPFLFATASGLQTFGLGTTFWTCRSAVLQAWTPEYQKPNDLVKASALSGAITGGSVALLTRGRSNVIPGALMFSLFGFLGQTAYNRLSVKSEIVRDESKQGFWRRMSEKSWSPVKVMNDQEYAEMLKEKMLKVDAEISIVDDKIAALRKQQEEEGATAAPLSPPPSEKGV</sequence>
<accession>A0ACC3MM38</accession>
<gene>
    <name evidence="1" type="ORF">LTR37_017240</name>
</gene>
<organism evidence="1 2">
    <name type="scientific">Vermiconidia calcicola</name>
    <dbReference type="NCBI Taxonomy" id="1690605"/>
    <lineage>
        <taxon>Eukaryota</taxon>
        <taxon>Fungi</taxon>
        <taxon>Dikarya</taxon>
        <taxon>Ascomycota</taxon>
        <taxon>Pezizomycotina</taxon>
        <taxon>Dothideomycetes</taxon>
        <taxon>Dothideomycetidae</taxon>
        <taxon>Mycosphaerellales</taxon>
        <taxon>Extremaceae</taxon>
        <taxon>Vermiconidia</taxon>
    </lineage>
</organism>
<evidence type="ECO:0000313" key="1">
    <source>
        <dbReference type="EMBL" id="KAK3697849.1"/>
    </source>
</evidence>
<evidence type="ECO:0000313" key="2">
    <source>
        <dbReference type="Proteomes" id="UP001281147"/>
    </source>
</evidence>
<reference evidence="1" key="1">
    <citation type="submission" date="2023-07" db="EMBL/GenBank/DDBJ databases">
        <title>Black Yeasts Isolated from many extreme environments.</title>
        <authorList>
            <person name="Coleine C."/>
            <person name="Stajich J.E."/>
            <person name="Selbmann L."/>
        </authorList>
    </citation>
    <scope>NUCLEOTIDE SEQUENCE</scope>
    <source>
        <strain evidence="1">CCFEE 5714</strain>
    </source>
</reference>
<protein>
    <submittedName>
        <fullName evidence="1">Uncharacterized protein</fullName>
    </submittedName>
</protein>
<dbReference type="EMBL" id="JAUTXU010000219">
    <property type="protein sequence ID" value="KAK3697849.1"/>
    <property type="molecule type" value="Genomic_DNA"/>
</dbReference>
<name>A0ACC3MM38_9PEZI</name>
<comment type="caution">
    <text evidence="1">The sequence shown here is derived from an EMBL/GenBank/DDBJ whole genome shotgun (WGS) entry which is preliminary data.</text>
</comment>